<keyword evidence="1" id="KW-0812">Transmembrane</keyword>
<keyword evidence="1" id="KW-0472">Membrane</keyword>
<organism evidence="2 3">
    <name type="scientific">Micromonospora echinofusca</name>
    <dbReference type="NCBI Taxonomy" id="47858"/>
    <lineage>
        <taxon>Bacteria</taxon>
        <taxon>Bacillati</taxon>
        <taxon>Actinomycetota</taxon>
        <taxon>Actinomycetes</taxon>
        <taxon>Micromonosporales</taxon>
        <taxon>Micromonosporaceae</taxon>
        <taxon>Micromonospora</taxon>
    </lineage>
</organism>
<feature type="transmembrane region" description="Helical" evidence="1">
    <location>
        <begin position="6"/>
        <end position="29"/>
    </location>
</feature>
<feature type="transmembrane region" description="Helical" evidence="1">
    <location>
        <begin position="255"/>
        <end position="274"/>
    </location>
</feature>
<dbReference type="RefSeq" id="WP_157747052.1">
    <property type="nucleotide sequence ID" value="NZ_LT607733.1"/>
</dbReference>
<dbReference type="EMBL" id="LT607733">
    <property type="protein sequence ID" value="SCG14990.1"/>
    <property type="molecule type" value="Genomic_DNA"/>
</dbReference>
<evidence type="ECO:0000313" key="2">
    <source>
        <dbReference type="EMBL" id="SCG14990.1"/>
    </source>
</evidence>
<keyword evidence="1" id="KW-1133">Transmembrane helix</keyword>
<gene>
    <name evidence="2" type="ORF">GA0070610_1215</name>
</gene>
<keyword evidence="3" id="KW-1185">Reference proteome</keyword>
<evidence type="ECO:0000313" key="3">
    <source>
        <dbReference type="Proteomes" id="UP000198251"/>
    </source>
</evidence>
<protein>
    <submittedName>
        <fullName evidence="2">Uncharacterized protein</fullName>
    </submittedName>
</protein>
<feature type="transmembrane region" description="Helical" evidence="1">
    <location>
        <begin position="445"/>
        <end position="463"/>
    </location>
</feature>
<dbReference type="Proteomes" id="UP000198251">
    <property type="component" value="Chromosome I"/>
</dbReference>
<feature type="transmembrane region" description="Helical" evidence="1">
    <location>
        <begin position="154"/>
        <end position="177"/>
    </location>
</feature>
<name>A0A1C5G5I8_MICEH</name>
<proteinExistence type="predicted"/>
<feature type="transmembrane region" description="Helical" evidence="1">
    <location>
        <begin position="215"/>
        <end position="235"/>
    </location>
</feature>
<reference evidence="2 3" key="1">
    <citation type="submission" date="2016-06" db="EMBL/GenBank/DDBJ databases">
        <authorList>
            <person name="Kjaerup R.B."/>
            <person name="Dalgaard T.S."/>
            <person name="Juul-Madsen H.R."/>
        </authorList>
    </citation>
    <scope>NUCLEOTIDE SEQUENCE [LARGE SCALE GENOMIC DNA]</scope>
    <source>
        <strain evidence="2 3">DSM 43913</strain>
    </source>
</reference>
<feature type="transmembrane region" description="Helical" evidence="1">
    <location>
        <begin position="113"/>
        <end position="134"/>
    </location>
</feature>
<dbReference type="GeneID" id="95805805"/>
<dbReference type="AlphaFoldDB" id="A0A1C5G5I8"/>
<evidence type="ECO:0000256" key="1">
    <source>
        <dbReference type="SAM" id="Phobius"/>
    </source>
</evidence>
<sequence>MSWILIGLFLSVAAPYIAMSLACGFMMVLRTRISGKLSPRLPFLIAHSYRLNPIRPAIRFVLKRAALRVEASRSLLPGFLAGFHDGLSRKLVSWQGANQGPPMPAVWANIGRFLGLGSIGAMLAIVAIGLPYGVGFWFVRMAANSAQQYLVQGMAIGLFSAVILAAGAGFTTVASGASKIAQSPRLLELRRISRSSGKISSASLREASIAIYSHSLLRLGPFFFTYAYGASFLLVSGDTFGFAKVRADLFQGLPAVVVVCIVIASVVLCFLSASKRVRAVRRQMEPTRALVALLGQTSPSGEVEQRYGYYSPIPDPLGPWRYGWASLAQKLDSSAMSVAPELRELSAPHPLSRILENLASVIRGILTEPVPSGSDLAKEVRSVLEVVVCCLAEPRNPDLLYVADVAVANLQDGRPEEKTSPVRRGFWSTRKFTTFFDLIDGPTKTFNAIVAMSTIALALWAAIRAGDVAGLAKLVSK</sequence>
<accession>A0A1C5G5I8</accession>